<keyword evidence="4" id="KW-1134">Transmembrane beta strand</keyword>
<keyword evidence="9" id="KW-0732">Signal</keyword>
<feature type="signal peptide" evidence="9">
    <location>
        <begin position="1"/>
        <end position="21"/>
    </location>
</feature>
<evidence type="ECO:0000256" key="8">
    <source>
        <dbReference type="SAM" id="Coils"/>
    </source>
</evidence>
<keyword evidence="5" id="KW-0812">Transmembrane</keyword>
<dbReference type="EMBL" id="QTJV01000010">
    <property type="protein sequence ID" value="RFM32248.1"/>
    <property type="molecule type" value="Genomic_DNA"/>
</dbReference>
<dbReference type="Pfam" id="PF02321">
    <property type="entry name" value="OEP"/>
    <property type="match status" value="2"/>
</dbReference>
<accession>A0A3E1NWV5</accession>
<dbReference type="Proteomes" id="UP000261174">
    <property type="component" value="Unassembled WGS sequence"/>
</dbReference>
<evidence type="ECO:0000256" key="2">
    <source>
        <dbReference type="ARBA" id="ARBA00007613"/>
    </source>
</evidence>
<evidence type="ECO:0000256" key="6">
    <source>
        <dbReference type="ARBA" id="ARBA00023136"/>
    </source>
</evidence>
<comment type="subcellular location">
    <subcellularLocation>
        <location evidence="1">Cell outer membrane</location>
    </subcellularLocation>
</comment>
<dbReference type="GO" id="GO:0009279">
    <property type="term" value="C:cell outer membrane"/>
    <property type="evidence" value="ECO:0007669"/>
    <property type="project" value="UniProtKB-SubCell"/>
</dbReference>
<reference evidence="10 11" key="1">
    <citation type="submission" date="2018-08" db="EMBL/GenBank/DDBJ databases">
        <title>Chitinophaga sp. K20C18050901, a novel bacterium isolated from forest soil.</title>
        <authorList>
            <person name="Wang C."/>
        </authorList>
    </citation>
    <scope>NUCLEOTIDE SEQUENCE [LARGE SCALE GENOMIC DNA]</scope>
    <source>
        <strain evidence="10 11">K20C18050901</strain>
    </source>
</reference>
<dbReference type="OrthoDB" id="1413034at2"/>
<sequence length="440" mass="48700">MKSRCLLTLIIFLLMAPVLHAQQPMPLDLQQAIDLALQHNRALHIKKLQQSEKAAKLHEDAIKQYPAVTVSSAYQYNQNLGALNIPAGYFGALPLGGTTIELPNKDASFELGKHNNFNAGVTVYQPITQLGKIKAGMEVTKTDVLIAEQESRKAALQIRQAVEKLYYGLLINQQQQVTANANLQLAQMKQFDVESALMAGKTVDASKAGLQANVADEEQNLLKLQIQADDYMADLQQLTGITADSVILAEVDYTPQPISDSISGENNVDIRLANLTRVKTEQAIKAAQRSYLPDFGLMAGYTYQTGNVLYPNSNPFVGASFKWNIQDIFSNKQVMHQRNFQLQQSTEYVANTQETVNHDIAKAKRRINQAIALIAVAQKAVNYRQDELKIQQDKQDAGLNIEADLLNTKSMLAKAQADLLSAQLNYRIALSDLRILTGAY</sequence>
<keyword evidence="7" id="KW-0998">Cell outer membrane</keyword>
<evidence type="ECO:0000256" key="3">
    <source>
        <dbReference type="ARBA" id="ARBA00022448"/>
    </source>
</evidence>
<keyword evidence="11" id="KW-1185">Reference proteome</keyword>
<protein>
    <submittedName>
        <fullName evidence="10">TolC family protein</fullName>
    </submittedName>
</protein>
<evidence type="ECO:0000256" key="9">
    <source>
        <dbReference type="SAM" id="SignalP"/>
    </source>
</evidence>
<dbReference type="InterPro" id="IPR051906">
    <property type="entry name" value="TolC-like"/>
</dbReference>
<dbReference type="Gene3D" id="1.20.1600.10">
    <property type="entry name" value="Outer membrane efflux proteins (OEP)"/>
    <property type="match status" value="1"/>
</dbReference>
<organism evidence="10 11">
    <name type="scientific">Chitinophaga silvisoli</name>
    <dbReference type="NCBI Taxonomy" id="2291814"/>
    <lineage>
        <taxon>Bacteria</taxon>
        <taxon>Pseudomonadati</taxon>
        <taxon>Bacteroidota</taxon>
        <taxon>Chitinophagia</taxon>
        <taxon>Chitinophagales</taxon>
        <taxon>Chitinophagaceae</taxon>
        <taxon>Chitinophaga</taxon>
    </lineage>
</organism>
<comment type="caution">
    <text evidence="10">The sequence shown here is derived from an EMBL/GenBank/DDBJ whole genome shotgun (WGS) entry which is preliminary data.</text>
</comment>
<evidence type="ECO:0000256" key="7">
    <source>
        <dbReference type="ARBA" id="ARBA00023237"/>
    </source>
</evidence>
<keyword evidence="8" id="KW-0175">Coiled coil</keyword>
<feature type="chain" id="PRO_5017816007" evidence="9">
    <location>
        <begin position="22"/>
        <end position="440"/>
    </location>
</feature>
<dbReference type="SUPFAM" id="SSF56954">
    <property type="entry name" value="Outer membrane efflux proteins (OEP)"/>
    <property type="match status" value="1"/>
</dbReference>
<dbReference type="PANTHER" id="PTHR30026">
    <property type="entry name" value="OUTER MEMBRANE PROTEIN TOLC"/>
    <property type="match status" value="1"/>
</dbReference>
<gene>
    <name evidence="10" type="ORF">DXN04_26090</name>
</gene>
<feature type="coiled-coil region" evidence="8">
    <location>
        <begin position="207"/>
        <end position="234"/>
    </location>
</feature>
<dbReference type="InterPro" id="IPR003423">
    <property type="entry name" value="OMP_efflux"/>
</dbReference>
<name>A0A3E1NWV5_9BACT</name>
<comment type="similarity">
    <text evidence="2">Belongs to the outer membrane factor (OMF) (TC 1.B.17) family.</text>
</comment>
<proteinExistence type="inferred from homology"/>
<dbReference type="AlphaFoldDB" id="A0A3E1NWV5"/>
<dbReference type="RefSeq" id="WP_116856334.1">
    <property type="nucleotide sequence ID" value="NZ_QTJV01000010.1"/>
</dbReference>
<evidence type="ECO:0000256" key="1">
    <source>
        <dbReference type="ARBA" id="ARBA00004442"/>
    </source>
</evidence>
<keyword evidence="6" id="KW-0472">Membrane</keyword>
<evidence type="ECO:0000256" key="5">
    <source>
        <dbReference type="ARBA" id="ARBA00022692"/>
    </source>
</evidence>
<keyword evidence="3" id="KW-0813">Transport</keyword>
<evidence type="ECO:0000256" key="4">
    <source>
        <dbReference type="ARBA" id="ARBA00022452"/>
    </source>
</evidence>
<dbReference type="PANTHER" id="PTHR30026:SF20">
    <property type="entry name" value="OUTER MEMBRANE PROTEIN TOLC"/>
    <property type="match status" value="1"/>
</dbReference>
<evidence type="ECO:0000313" key="11">
    <source>
        <dbReference type="Proteomes" id="UP000261174"/>
    </source>
</evidence>
<dbReference type="GO" id="GO:1990281">
    <property type="term" value="C:efflux pump complex"/>
    <property type="evidence" value="ECO:0007669"/>
    <property type="project" value="TreeGrafter"/>
</dbReference>
<dbReference type="GO" id="GO:0015288">
    <property type="term" value="F:porin activity"/>
    <property type="evidence" value="ECO:0007669"/>
    <property type="project" value="TreeGrafter"/>
</dbReference>
<dbReference type="GO" id="GO:0015562">
    <property type="term" value="F:efflux transmembrane transporter activity"/>
    <property type="evidence" value="ECO:0007669"/>
    <property type="project" value="InterPro"/>
</dbReference>
<evidence type="ECO:0000313" key="10">
    <source>
        <dbReference type="EMBL" id="RFM32248.1"/>
    </source>
</evidence>